<dbReference type="HOGENOM" id="CLU_3086999_0_0_1"/>
<accession>G2YK68</accession>
<evidence type="ECO:0000313" key="2">
    <source>
        <dbReference type="Proteomes" id="UP000008177"/>
    </source>
</evidence>
<reference evidence="2" key="1">
    <citation type="journal article" date="2011" name="PLoS Genet.">
        <title>Genomic analysis of the necrotrophic fungal pathogens Sclerotinia sclerotiorum and Botrytis cinerea.</title>
        <authorList>
            <person name="Amselem J."/>
            <person name="Cuomo C.A."/>
            <person name="van Kan J.A."/>
            <person name="Viaud M."/>
            <person name="Benito E.P."/>
            <person name="Couloux A."/>
            <person name="Coutinho P.M."/>
            <person name="de Vries R.P."/>
            <person name="Dyer P.S."/>
            <person name="Fillinger S."/>
            <person name="Fournier E."/>
            <person name="Gout L."/>
            <person name="Hahn M."/>
            <person name="Kohn L."/>
            <person name="Lapalu N."/>
            <person name="Plummer K.M."/>
            <person name="Pradier J.M."/>
            <person name="Quevillon E."/>
            <person name="Sharon A."/>
            <person name="Simon A."/>
            <person name="ten Have A."/>
            <person name="Tudzynski B."/>
            <person name="Tudzynski P."/>
            <person name="Wincker P."/>
            <person name="Andrew M."/>
            <person name="Anthouard V."/>
            <person name="Beever R.E."/>
            <person name="Beffa R."/>
            <person name="Benoit I."/>
            <person name="Bouzid O."/>
            <person name="Brault B."/>
            <person name="Chen Z."/>
            <person name="Choquer M."/>
            <person name="Collemare J."/>
            <person name="Cotton P."/>
            <person name="Danchin E.G."/>
            <person name="Da Silva C."/>
            <person name="Gautier A."/>
            <person name="Giraud C."/>
            <person name="Giraud T."/>
            <person name="Gonzalez C."/>
            <person name="Grossetete S."/>
            <person name="Guldener U."/>
            <person name="Henrissat B."/>
            <person name="Howlett B.J."/>
            <person name="Kodira C."/>
            <person name="Kretschmer M."/>
            <person name="Lappartient A."/>
            <person name="Leroch M."/>
            <person name="Levis C."/>
            <person name="Mauceli E."/>
            <person name="Neuveglise C."/>
            <person name="Oeser B."/>
            <person name="Pearson M."/>
            <person name="Poulain J."/>
            <person name="Poussereau N."/>
            <person name="Quesneville H."/>
            <person name="Rascle C."/>
            <person name="Schumacher J."/>
            <person name="Segurens B."/>
            <person name="Sexton A."/>
            <person name="Silva E."/>
            <person name="Sirven C."/>
            <person name="Soanes D.M."/>
            <person name="Talbot N.J."/>
            <person name="Templeton M."/>
            <person name="Yandava C."/>
            <person name="Yarden O."/>
            <person name="Zeng Q."/>
            <person name="Rollins J.A."/>
            <person name="Lebrun M.H."/>
            <person name="Dickman M."/>
        </authorList>
    </citation>
    <scope>NUCLEOTIDE SEQUENCE [LARGE SCALE GENOMIC DNA]</scope>
    <source>
        <strain evidence="2">T4</strain>
    </source>
</reference>
<sequence length="52" mass="5775">MTALELLLIAQQPPPNYQTASTSRSLLSATSHTRQASILTRDDAFDTWTLLE</sequence>
<dbReference type="InParanoid" id="G2YK68"/>
<protein>
    <submittedName>
        <fullName evidence="1">Uncharacterized protein</fullName>
    </submittedName>
</protein>
<proteinExistence type="predicted"/>
<name>G2YK68_BOTF4</name>
<evidence type="ECO:0000313" key="1">
    <source>
        <dbReference type="EMBL" id="CCD52016.1"/>
    </source>
</evidence>
<dbReference type="Proteomes" id="UP000008177">
    <property type="component" value="Unplaced contigs"/>
</dbReference>
<dbReference type="EMBL" id="FQ790340">
    <property type="protein sequence ID" value="CCD52016.1"/>
    <property type="molecule type" value="Genomic_DNA"/>
</dbReference>
<organism evidence="1 2">
    <name type="scientific">Botryotinia fuckeliana (strain T4)</name>
    <name type="common">Noble rot fungus</name>
    <name type="synonym">Botrytis cinerea</name>
    <dbReference type="NCBI Taxonomy" id="999810"/>
    <lineage>
        <taxon>Eukaryota</taxon>
        <taxon>Fungi</taxon>
        <taxon>Dikarya</taxon>
        <taxon>Ascomycota</taxon>
        <taxon>Pezizomycotina</taxon>
        <taxon>Leotiomycetes</taxon>
        <taxon>Helotiales</taxon>
        <taxon>Sclerotiniaceae</taxon>
        <taxon>Botrytis</taxon>
    </lineage>
</organism>
<gene>
    <name evidence="1" type="ORF">BofuT4_P081750.1</name>
</gene>
<dbReference type="AlphaFoldDB" id="G2YK68"/>